<dbReference type="EC" id="2.7.12.2" evidence="6"/>
<evidence type="ECO:0000256" key="3">
    <source>
        <dbReference type="ARBA" id="ARBA00022777"/>
    </source>
</evidence>
<dbReference type="PANTHER" id="PTHR48013:SF9">
    <property type="entry name" value="DUAL SPECIFICITY MITOGEN-ACTIVATED PROTEIN KINASE KINASE 5"/>
    <property type="match status" value="1"/>
</dbReference>
<dbReference type="OrthoDB" id="10252354at2759"/>
<comment type="catalytic activity">
    <reaction evidence="8">
        <text>L-threonyl-[protein] + ATP = O-phospho-L-threonyl-[protein] + ADP + H(+)</text>
        <dbReference type="Rhea" id="RHEA:46608"/>
        <dbReference type="Rhea" id="RHEA-COMP:11060"/>
        <dbReference type="Rhea" id="RHEA-COMP:11605"/>
        <dbReference type="ChEBI" id="CHEBI:15378"/>
        <dbReference type="ChEBI" id="CHEBI:30013"/>
        <dbReference type="ChEBI" id="CHEBI:30616"/>
        <dbReference type="ChEBI" id="CHEBI:61977"/>
        <dbReference type="ChEBI" id="CHEBI:456216"/>
        <dbReference type="EC" id="2.7.12.2"/>
    </reaction>
</comment>
<comment type="caution">
    <text evidence="12">The sequence shown here is derived from an EMBL/GenBank/DDBJ whole genome shotgun (WGS) entry which is preliminary data.</text>
</comment>
<dbReference type="PANTHER" id="PTHR48013">
    <property type="entry name" value="DUAL SPECIFICITY MITOGEN-ACTIVATED PROTEIN KINASE KINASE 5-RELATED"/>
    <property type="match status" value="1"/>
</dbReference>
<dbReference type="Gene3D" id="3.30.200.20">
    <property type="entry name" value="Phosphorylase Kinase, domain 1"/>
    <property type="match status" value="1"/>
</dbReference>
<dbReference type="Gene3D" id="1.10.510.10">
    <property type="entry name" value="Transferase(Phosphotransferase) domain 1"/>
    <property type="match status" value="1"/>
</dbReference>
<evidence type="ECO:0000256" key="10">
    <source>
        <dbReference type="PROSITE-ProRule" id="PRU10141"/>
    </source>
</evidence>
<evidence type="ECO:0000256" key="5">
    <source>
        <dbReference type="ARBA" id="ARBA00038035"/>
    </source>
</evidence>
<gene>
    <name evidence="12" type="ORF">KFE25_011659</name>
    <name evidence="13" type="ORF">KFE25_011683</name>
</gene>
<evidence type="ECO:0000256" key="1">
    <source>
        <dbReference type="ARBA" id="ARBA00022679"/>
    </source>
</evidence>
<keyword evidence="2 10" id="KW-0547">Nucleotide-binding</keyword>
<keyword evidence="1" id="KW-0808">Transferase</keyword>
<evidence type="ECO:0000256" key="2">
    <source>
        <dbReference type="ARBA" id="ARBA00022741"/>
    </source>
</evidence>
<evidence type="ECO:0000256" key="7">
    <source>
        <dbReference type="ARBA" id="ARBA00049014"/>
    </source>
</evidence>
<sequence length="356" mass="39422">MAPPLGLSIESEADLMNISNEQGLPPLQRGDSFNLSDTGTFQRTDFKVSRDGIGGLDISGEERRLRGVKILLDDLEMTEELGQGASGIVRKAIHKPTGVIVAVKTVNITDKGKRSQMVNELRSLTQSQCPFLVGLHDAFYEEMQVHMVLEFMDGGDLSDLVRASSEQNGGVGGIRSEEVLFKIATQVLHGLSYLHRQRHQVHRDMKPANLMRTKDGRVKISDFGISSSLDSTMGMCSTFVGTANYMSPERLSGAEYSYPSDIWSFGLIVLELIRGAYPYPNASNYFQLLNNIIEGDVPAVPQDAGLSADLCDFVASCLRKEPAQRPTVTELQAHRWMKRFDSDEMDLSMKLEDVKL</sequence>
<accession>A0A8J5X7W4</accession>
<evidence type="ECO:0000256" key="4">
    <source>
        <dbReference type="ARBA" id="ARBA00022840"/>
    </source>
</evidence>
<dbReference type="EMBL" id="JAGTXO010000056">
    <property type="protein sequence ID" value="KAG8458128.1"/>
    <property type="molecule type" value="Genomic_DNA"/>
</dbReference>
<feature type="domain" description="Protein kinase" evidence="11">
    <location>
        <begin position="75"/>
        <end position="337"/>
    </location>
</feature>
<dbReference type="SUPFAM" id="SSF56112">
    <property type="entry name" value="Protein kinase-like (PK-like)"/>
    <property type="match status" value="1"/>
</dbReference>
<dbReference type="PROSITE" id="PS50011">
    <property type="entry name" value="PROTEIN_KINASE_DOM"/>
    <property type="match status" value="1"/>
</dbReference>
<keyword evidence="3" id="KW-0418">Kinase</keyword>
<dbReference type="InterPro" id="IPR000719">
    <property type="entry name" value="Prot_kinase_dom"/>
</dbReference>
<dbReference type="Pfam" id="PF00069">
    <property type="entry name" value="Pkinase"/>
    <property type="match status" value="1"/>
</dbReference>
<keyword evidence="14" id="KW-1185">Reference proteome</keyword>
<dbReference type="GO" id="GO:0004708">
    <property type="term" value="F:MAP kinase kinase activity"/>
    <property type="evidence" value="ECO:0007669"/>
    <property type="project" value="UniProtKB-EC"/>
</dbReference>
<dbReference type="InterPro" id="IPR011009">
    <property type="entry name" value="Kinase-like_dom_sf"/>
</dbReference>
<dbReference type="CDD" id="cd06623">
    <property type="entry name" value="PKc_MAPKK_plant_like"/>
    <property type="match status" value="1"/>
</dbReference>
<dbReference type="GO" id="GO:0005524">
    <property type="term" value="F:ATP binding"/>
    <property type="evidence" value="ECO:0007669"/>
    <property type="project" value="UniProtKB-UniRule"/>
</dbReference>
<evidence type="ECO:0000256" key="9">
    <source>
        <dbReference type="ARBA" id="ARBA00051693"/>
    </source>
</evidence>
<proteinExistence type="inferred from homology"/>
<dbReference type="PROSITE" id="PS00107">
    <property type="entry name" value="PROTEIN_KINASE_ATP"/>
    <property type="match status" value="1"/>
</dbReference>
<comment type="catalytic activity">
    <reaction evidence="9">
        <text>L-tyrosyl-[protein] + ATP = O-phospho-L-tyrosyl-[protein] + ADP + H(+)</text>
        <dbReference type="Rhea" id="RHEA:10596"/>
        <dbReference type="Rhea" id="RHEA-COMP:10136"/>
        <dbReference type="Rhea" id="RHEA-COMP:20101"/>
        <dbReference type="ChEBI" id="CHEBI:15378"/>
        <dbReference type="ChEBI" id="CHEBI:30616"/>
        <dbReference type="ChEBI" id="CHEBI:46858"/>
        <dbReference type="ChEBI" id="CHEBI:61978"/>
        <dbReference type="ChEBI" id="CHEBI:456216"/>
        <dbReference type="EC" id="2.7.12.2"/>
    </reaction>
</comment>
<reference evidence="12" key="1">
    <citation type="submission" date="2021-05" db="EMBL/GenBank/DDBJ databases">
        <title>The genome of the haptophyte Pavlova lutheri (Diacronema luteri, Pavlovales) - a model for lipid biosynthesis in eukaryotic algae.</title>
        <authorList>
            <person name="Hulatt C.J."/>
            <person name="Posewitz M.C."/>
        </authorList>
    </citation>
    <scope>NUCLEOTIDE SEQUENCE</scope>
    <source>
        <strain evidence="12">NIVA-4/92</strain>
    </source>
</reference>
<dbReference type="OMA" id="VGTMYFM"/>
<organism evidence="12 14">
    <name type="scientific">Diacronema lutheri</name>
    <name type="common">Unicellular marine alga</name>
    <name type="synonym">Monochrysis lutheri</name>
    <dbReference type="NCBI Taxonomy" id="2081491"/>
    <lineage>
        <taxon>Eukaryota</taxon>
        <taxon>Haptista</taxon>
        <taxon>Haptophyta</taxon>
        <taxon>Pavlovophyceae</taxon>
        <taxon>Pavlovales</taxon>
        <taxon>Pavlovaceae</taxon>
        <taxon>Diacronema</taxon>
    </lineage>
</organism>
<name>A0A8J5X7W4_DIALT</name>
<comment type="catalytic activity">
    <reaction evidence="7">
        <text>L-seryl-[protein] + ATP = O-phospho-L-seryl-[protein] + ADP + H(+)</text>
        <dbReference type="Rhea" id="RHEA:17989"/>
        <dbReference type="Rhea" id="RHEA-COMP:9863"/>
        <dbReference type="Rhea" id="RHEA-COMP:11604"/>
        <dbReference type="ChEBI" id="CHEBI:15378"/>
        <dbReference type="ChEBI" id="CHEBI:29999"/>
        <dbReference type="ChEBI" id="CHEBI:30616"/>
        <dbReference type="ChEBI" id="CHEBI:83421"/>
        <dbReference type="ChEBI" id="CHEBI:456216"/>
        <dbReference type="EC" id="2.7.12.2"/>
    </reaction>
</comment>
<feature type="binding site" evidence="10">
    <location>
        <position position="104"/>
    </location>
    <ligand>
        <name>ATP</name>
        <dbReference type="ChEBI" id="CHEBI:30616"/>
    </ligand>
</feature>
<evidence type="ECO:0000313" key="12">
    <source>
        <dbReference type="EMBL" id="KAG8458128.1"/>
    </source>
</evidence>
<dbReference type="SMART" id="SM00220">
    <property type="entry name" value="S_TKc"/>
    <property type="match status" value="1"/>
</dbReference>
<evidence type="ECO:0000259" key="11">
    <source>
        <dbReference type="PROSITE" id="PS50011"/>
    </source>
</evidence>
<evidence type="ECO:0000256" key="8">
    <source>
        <dbReference type="ARBA" id="ARBA00049299"/>
    </source>
</evidence>
<comment type="similarity">
    <text evidence="5">Belongs to the protein kinase superfamily. STE Ser/Thr protein kinase family. MAP kinase kinase subfamily.</text>
</comment>
<dbReference type="Proteomes" id="UP000751190">
    <property type="component" value="Unassembled WGS sequence"/>
</dbReference>
<protein>
    <recommendedName>
        <fullName evidence="6">mitogen-activated protein kinase kinase</fullName>
        <ecNumber evidence="6">2.7.12.2</ecNumber>
    </recommendedName>
</protein>
<evidence type="ECO:0000313" key="13">
    <source>
        <dbReference type="EMBL" id="KAG8458152.1"/>
    </source>
</evidence>
<evidence type="ECO:0000313" key="14">
    <source>
        <dbReference type="Proteomes" id="UP000751190"/>
    </source>
</evidence>
<dbReference type="InterPro" id="IPR017441">
    <property type="entry name" value="Protein_kinase_ATP_BS"/>
</dbReference>
<dbReference type="AlphaFoldDB" id="A0A8J5X7W4"/>
<dbReference type="EMBL" id="JAGTXO010000056">
    <property type="protein sequence ID" value="KAG8458152.1"/>
    <property type="molecule type" value="Genomic_DNA"/>
</dbReference>
<evidence type="ECO:0000256" key="6">
    <source>
        <dbReference type="ARBA" id="ARBA00038999"/>
    </source>
</evidence>
<keyword evidence="4 10" id="KW-0067">ATP-binding</keyword>